<feature type="transmembrane region" description="Helical" evidence="7">
    <location>
        <begin position="314"/>
        <end position="337"/>
    </location>
</feature>
<evidence type="ECO:0000256" key="4">
    <source>
        <dbReference type="ARBA" id="ARBA00022692"/>
    </source>
</evidence>
<feature type="transmembrane region" description="Helical" evidence="7">
    <location>
        <begin position="402"/>
        <end position="424"/>
    </location>
</feature>
<dbReference type="PANTHER" id="PTHR10981">
    <property type="entry name" value="BATTENIN"/>
    <property type="match status" value="1"/>
</dbReference>
<evidence type="ECO:0000313" key="8">
    <source>
        <dbReference type="EMBL" id="CAD7273436.1"/>
    </source>
</evidence>
<sequence length="470" mass="51820">MYPGQRTPSTSRIPTEYPSLTGSLLGNNVTDGRQVIGFRDPYARASYSRRYSTSMPNALMTAGDSEGATEKPSEIIVIFNNASLEEAPKKSLKFFHGICFFLAGVTTYNWFYIVLAAGSDWIGVASSGNSTDADGHFTQSDRHWTPLCHEKSASFALITYMIPVFVGKLVAMVTLNISILIRIIGVAVIGIIGGMLIALSRNIYASAVGVGLAGFYCGFCEATFISLSSLFLKSATAWFTFGMGVICVVIACLYVVFQDFVHEPFIFLQINAAFPVVMLIAFALMYRDFPERAASRGLNFKQRTADLVQHYRNYLSLSLLVMLSFIIHQGLFQILAYTQLDFLSAHQQYHLFDAMFFVGYTASMLSVKIFRLTLTWLLAALQVINIIILTADGVLHYIKSIWIIFFMVFYAGFLFGGGLVGAIYELYTTVDPVAREFGLAAVSAWSEIGVLLGALLGVALHNMICSTVRK</sequence>
<dbReference type="InterPro" id="IPR036259">
    <property type="entry name" value="MFS_trans_sf"/>
</dbReference>
<feature type="transmembrane region" description="Helical" evidence="7">
    <location>
        <begin position="237"/>
        <end position="257"/>
    </location>
</feature>
<dbReference type="Proteomes" id="UP000678499">
    <property type="component" value="Unassembled WGS sequence"/>
</dbReference>
<evidence type="ECO:0000313" key="9">
    <source>
        <dbReference type="Proteomes" id="UP000678499"/>
    </source>
</evidence>
<evidence type="ECO:0000256" key="7">
    <source>
        <dbReference type="RuleBase" id="RU361113"/>
    </source>
</evidence>
<dbReference type="SUPFAM" id="SSF103473">
    <property type="entry name" value="MFS general substrate transporter"/>
    <property type="match status" value="1"/>
</dbReference>
<feature type="transmembrane region" description="Helical" evidence="7">
    <location>
        <begin position="444"/>
        <end position="464"/>
    </location>
</feature>
<reference evidence="8" key="1">
    <citation type="submission" date="2020-11" db="EMBL/GenBank/DDBJ databases">
        <authorList>
            <person name="Tran Van P."/>
        </authorList>
    </citation>
    <scope>NUCLEOTIDE SEQUENCE</scope>
</reference>
<proteinExistence type="inferred from homology"/>
<dbReference type="PANTHER" id="PTHR10981:SF0">
    <property type="entry name" value="BATTENIN"/>
    <property type="match status" value="1"/>
</dbReference>
<comment type="subcellular location">
    <subcellularLocation>
        <location evidence="1">Endomembrane system</location>
        <topology evidence="1">Multi-pass membrane protein</topology>
    </subcellularLocation>
    <subcellularLocation>
        <location evidence="7">Lysosome membrane</location>
        <topology evidence="7">Multi-pass membrane protein</topology>
    </subcellularLocation>
</comment>
<keyword evidence="5 7" id="KW-1133">Transmembrane helix</keyword>
<dbReference type="GO" id="GO:0005765">
    <property type="term" value="C:lysosomal membrane"/>
    <property type="evidence" value="ECO:0007669"/>
    <property type="project" value="UniProtKB-SubCell"/>
</dbReference>
<evidence type="ECO:0000256" key="3">
    <source>
        <dbReference type="ARBA" id="ARBA00022448"/>
    </source>
</evidence>
<feature type="transmembrane region" description="Helical" evidence="7">
    <location>
        <begin position="376"/>
        <end position="395"/>
    </location>
</feature>
<evidence type="ECO:0000256" key="1">
    <source>
        <dbReference type="ARBA" id="ARBA00004127"/>
    </source>
</evidence>
<protein>
    <recommendedName>
        <fullName evidence="7">Battenin</fullName>
    </recommendedName>
</protein>
<dbReference type="EMBL" id="OA882168">
    <property type="protein sequence ID" value="CAD7273436.1"/>
    <property type="molecule type" value="Genomic_DNA"/>
</dbReference>
<dbReference type="Pfam" id="PF02487">
    <property type="entry name" value="CLN3"/>
    <property type="match status" value="2"/>
</dbReference>
<dbReference type="GO" id="GO:0012505">
    <property type="term" value="C:endomembrane system"/>
    <property type="evidence" value="ECO:0007669"/>
    <property type="project" value="UniProtKB-SubCell"/>
</dbReference>
<name>A0A7R9BEZ3_9CRUS</name>
<feature type="transmembrane region" description="Helical" evidence="7">
    <location>
        <begin position="179"/>
        <end position="199"/>
    </location>
</feature>
<evidence type="ECO:0000256" key="2">
    <source>
        <dbReference type="ARBA" id="ARBA00007467"/>
    </source>
</evidence>
<dbReference type="InterPro" id="IPR003492">
    <property type="entry name" value="Battenin_disease_Cln3"/>
</dbReference>
<keyword evidence="7" id="KW-0458">Lysosome</keyword>
<organism evidence="8">
    <name type="scientific">Notodromas monacha</name>
    <dbReference type="NCBI Taxonomy" id="399045"/>
    <lineage>
        <taxon>Eukaryota</taxon>
        <taxon>Metazoa</taxon>
        <taxon>Ecdysozoa</taxon>
        <taxon>Arthropoda</taxon>
        <taxon>Crustacea</taxon>
        <taxon>Oligostraca</taxon>
        <taxon>Ostracoda</taxon>
        <taxon>Podocopa</taxon>
        <taxon>Podocopida</taxon>
        <taxon>Cypridocopina</taxon>
        <taxon>Cypridoidea</taxon>
        <taxon>Cyprididae</taxon>
        <taxon>Notodromas</taxon>
    </lineage>
</organism>
<keyword evidence="9" id="KW-1185">Reference proteome</keyword>
<feature type="transmembrane region" description="Helical" evidence="7">
    <location>
        <begin position="94"/>
        <end position="115"/>
    </location>
</feature>
<accession>A0A7R9BEZ3</accession>
<dbReference type="AlphaFoldDB" id="A0A7R9BEZ3"/>
<dbReference type="EMBL" id="CAJPEX010000131">
    <property type="protein sequence ID" value="CAG0913588.1"/>
    <property type="molecule type" value="Genomic_DNA"/>
</dbReference>
<feature type="transmembrane region" description="Helical" evidence="7">
    <location>
        <begin position="206"/>
        <end position="231"/>
    </location>
</feature>
<keyword evidence="3" id="KW-0813">Transport</keyword>
<evidence type="ECO:0000256" key="6">
    <source>
        <dbReference type="ARBA" id="ARBA00023136"/>
    </source>
</evidence>
<keyword evidence="6 7" id="KW-0472">Membrane</keyword>
<feature type="transmembrane region" description="Helical" evidence="7">
    <location>
        <begin position="264"/>
        <end position="286"/>
    </location>
</feature>
<gene>
    <name evidence="8" type="ORF">NMOB1V02_LOCUS1325</name>
</gene>
<dbReference type="GO" id="GO:0051453">
    <property type="term" value="P:regulation of intracellular pH"/>
    <property type="evidence" value="ECO:0007669"/>
    <property type="project" value="TreeGrafter"/>
</dbReference>
<dbReference type="PRINTS" id="PR01315">
    <property type="entry name" value="BATTENIN"/>
</dbReference>
<evidence type="ECO:0000256" key="5">
    <source>
        <dbReference type="ARBA" id="ARBA00022989"/>
    </source>
</evidence>
<keyword evidence="4 7" id="KW-0812">Transmembrane</keyword>
<feature type="transmembrane region" description="Helical" evidence="7">
    <location>
        <begin position="152"/>
        <end position="173"/>
    </location>
</feature>
<comment type="similarity">
    <text evidence="2 7">Belongs to the battenin family.</text>
</comment>